<sequence>MADDGGWRRWRRQAARDVDEELRALLPRDRSLLAQSMRYATLRAGKRLRPLLYLATAADLGAPRPDLRLACALELVHSYSLIHDDLPCMDDDRMRRGQPACHVRFGEGMALLAGDALLTLAFAAASATGNAADAALLAAAAGHDGMVKGQALDIADAAGTLPKLRAMHQLKTGRLIEAAFMLGAAAARARAARRAQVQRLASAFGVCFQIANDIKDRTGTLKDTGKRPGGDRKRGRRTYVTVLGLGQAEERYRAERAVLQDELAKLPAGGQRLAQLSAALLPAA</sequence>
<reference evidence="8" key="1">
    <citation type="submission" date="2020-10" db="EMBL/GenBank/DDBJ databases">
        <title>An improved Amphimedon queenslandica hologenome assembly reveals how three proteobacterial symbionts can extend the metabolic phenotypic of their marine sponge host.</title>
        <authorList>
            <person name="Degnan B."/>
            <person name="Degnan S."/>
            <person name="Xiang X."/>
        </authorList>
    </citation>
    <scope>NUCLEOTIDE SEQUENCE</scope>
    <source>
        <strain evidence="8">AqS2</strain>
    </source>
</reference>
<dbReference type="InterPro" id="IPR008949">
    <property type="entry name" value="Isoprenoid_synthase_dom_sf"/>
</dbReference>
<keyword evidence="3 7" id="KW-0808">Transferase</keyword>
<evidence type="ECO:0000313" key="8">
    <source>
        <dbReference type="EMBL" id="MBF2735160.1"/>
    </source>
</evidence>
<dbReference type="Pfam" id="PF00348">
    <property type="entry name" value="polyprenyl_synt"/>
    <property type="match status" value="1"/>
</dbReference>
<dbReference type="GO" id="GO:0016114">
    <property type="term" value="P:terpenoid biosynthetic process"/>
    <property type="evidence" value="ECO:0007669"/>
    <property type="project" value="UniProtKB-ARBA"/>
</dbReference>
<dbReference type="GO" id="GO:0008654">
    <property type="term" value="P:phospholipid biosynthetic process"/>
    <property type="evidence" value="ECO:0007669"/>
    <property type="project" value="UniProtKB-ARBA"/>
</dbReference>
<evidence type="ECO:0000256" key="7">
    <source>
        <dbReference type="RuleBase" id="RU004466"/>
    </source>
</evidence>
<dbReference type="PANTHER" id="PTHR43281:SF1">
    <property type="entry name" value="FARNESYL DIPHOSPHATE SYNTHASE"/>
    <property type="match status" value="1"/>
</dbReference>
<keyword evidence="4" id="KW-0479">Metal-binding</keyword>
<evidence type="ECO:0000256" key="6">
    <source>
        <dbReference type="ARBA" id="ARBA00023229"/>
    </source>
</evidence>
<dbReference type="EMBL" id="JADHEI010000033">
    <property type="protein sequence ID" value="MBF2735160.1"/>
    <property type="molecule type" value="Genomic_DNA"/>
</dbReference>
<evidence type="ECO:0000256" key="5">
    <source>
        <dbReference type="ARBA" id="ARBA00022842"/>
    </source>
</evidence>
<dbReference type="SFLD" id="SFLDG01017">
    <property type="entry name" value="Polyprenyl_Transferase_Like"/>
    <property type="match status" value="1"/>
</dbReference>
<keyword evidence="6" id="KW-0414">Isoprene biosynthesis</keyword>
<comment type="similarity">
    <text evidence="2 7">Belongs to the FPP/GGPP synthase family.</text>
</comment>
<dbReference type="PANTHER" id="PTHR43281">
    <property type="entry name" value="FARNESYL DIPHOSPHATE SYNTHASE"/>
    <property type="match status" value="1"/>
</dbReference>
<dbReference type="InterPro" id="IPR000092">
    <property type="entry name" value="Polyprenyl_synt"/>
</dbReference>
<proteinExistence type="inferred from homology"/>
<dbReference type="FunFam" id="1.10.600.10:FF:000001">
    <property type="entry name" value="Geranylgeranyl diphosphate synthase"/>
    <property type="match status" value="1"/>
</dbReference>
<comment type="caution">
    <text evidence="8">The sequence shown here is derived from an EMBL/GenBank/DDBJ whole genome shotgun (WGS) entry which is preliminary data.</text>
</comment>
<accession>A0A930Y1A8</accession>
<protein>
    <submittedName>
        <fullName evidence="8">Polyprenyl synthetase family protein</fullName>
    </submittedName>
</protein>
<evidence type="ECO:0000256" key="4">
    <source>
        <dbReference type="ARBA" id="ARBA00022723"/>
    </source>
</evidence>
<name>A0A930Y1A8_9GAMM</name>
<evidence type="ECO:0000256" key="2">
    <source>
        <dbReference type="ARBA" id="ARBA00006706"/>
    </source>
</evidence>
<dbReference type="Proteomes" id="UP000604381">
    <property type="component" value="Unassembled WGS sequence"/>
</dbReference>
<dbReference type="SUPFAM" id="SSF48576">
    <property type="entry name" value="Terpenoid synthases"/>
    <property type="match status" value="1"/>
</dbReference>
<dbReference type="AlphaFoldDB" id="A0A930Y1A8"/>
<comment type="cofactor">
    <cofactor evidence="1">
        <name>Mg(2+)</name>
        <dbReference type="ChEBI" id="CHEBI:18420"/>
    </cofactor>
</comment>
<gene>
    <name evidence="8" type="ORF">ISN26_03610</name>
</gene>
<dbReference type="GO" id="GO:0046872">
    <property type="term" value="F:metal ion binding"/>
    <property type="evidence" value="ECO:0007669"/>
    <property type="project" value="UniProtKB-KW"/>
</dbReference>
<evidence type="ECO:0000256" key="3">
    <source>
        <dbReference type="ARBA" id="ARBA00022679"/>
    </source>
</evidence>
<dbReference type="SFLD" id="SFLDS00005">
    <property type="entry name" value="Isoprenoid_Synthase_Type_I"/>
    <property type="match status" value="1"/>
</dbReference>
<organism evidence="8 9">
    <name type="scientific">Candidatus Amphirhobacter heronislandensis</name>
    <dbReference type="NCBI Taxonomy" id="1732024"/>
    <lineage>
        <taxon>Bacteria</taxon>
        <taxon>Pseudomonadati</taxon>
        <taxon>Pseudomonadota</taxon>
        <taxon>Gammaproteobacteria</taxon>
        <taxon>Candidatus Tethybacterales</taxon>
        <taxon>Candidatus Tethybacteraceae</taxon>
        <taxon>Candidatus Amphirhobacter</taxon>
    </lineage>
</organism>
<evidence type="ECO:0000256" key="1">
    <source>
        <dbReference type="ARBA" id="ARBA00001946"/>
    </source>
</evidence>
<evidence type="ECO:0000313" key="9">
    <source>
        <dbReference type="Proteomes" id="UP000604381"/>
    </source>
</evidence>
<dbReference type="InterPro" id="IPR033749">
    <property type="entry name" value="Polyprenyl_synt_CS"/>
</dbReference>
<dbReference type="PROSITE" id="PS00723">
    <property type="entry name" value="POLYPRENYL_SYNTHASE_1"/>
    <property type="match status" value="1"/>
</dbReference>
<dbReference type="GO" id="GO:0004659">
    <property type="term" value="F:prenyltransferase activity"/>
    <property type="evidence" value="ECO:0007669"/>
    <property type="project" value="InterPro"/>
</dbReference>
<keyword evidence="5" id="KW-0460">Magnesium</keyword>
<dbReference type="Gene3D" id="1.10.600.10">
    <property type="entry name" value="Farnesyl Diphosphate Synthase"/>
    <property type="match status" value="1"/>
</dbReference>
<keyword evidence="9" id="KW-1185">Reference proteome</keyword>